<dbReference type="PANTHER" id="PTHR33127">
    <property type="entry name" value="TRANSMEMBRANE PROTEIN"/>
    <property type="match status" value="1"/>
</dbReference>
<sequence length="394" mass="45321">MERTQDTDLLDENSPLLLFHYDYNEPQGETDTDSDASDEDGPMEDEQDDGGCQESYGTGNGDDEDEDEDEVAHKTNDEDEDEVAHKTNDEDEDEVAHKTNDAFLFYSITRRNLQSRRVDNLESHFYWITPQGWLLMLHHDSHATYLWNPFTRQRISLPPDQEEFLTKSTTRCLLSHKPTDPSCTVLVVNCKDTVLWYCRPEGDRWNKHTYESRTLGGSRDDVIGGMEDLTAVGGEFHTYFTTYDTYSVVILKFLPGPTFTQIPISDKRGHEYPWPWMRSFLLESCGQLFSLDFAQACHMGKVVHVDVRRLDMAQRAWLKVETLDDRVFFVNYRYFGASLSAQEVGLKGNCIYFLRGGDKGLYVYDMARGTTTLHNPGQELQDDVEPEMLMPTSS</sequence>
<evidence type="ECO:0000313" key="3">
    <source>
        <dbReference type="EnsemblPlants" id="HORVU.MOREX.r3.6HG0608370.1.CDS1"/>
    </source>
</evidence>
<reference evidence="4" key="1">
    <citation type="journal article" date="2012" name="Nature">
        <title>A physical, genetic and functional sequence assembly of the barley genome.</title>
        <authorList>
            <consortium name="The International Barley Genome Sequencing Consortium"/>
            <person name="Mayer K.F."/>
            <person name="Waugh R."/>
            <person name="Brown J.W."/>
            <person name="Schulman A."/>
            <person name="Langridge P."/>
            <person name="Platzer M."/>
            <person name="Fincher G.B."/>
            <person name="Muehlbauer G.J."/>
            <person name="Sato K."/>
            <person name="Close T.J."/>
            <person name="Wise R.P."/>
            <person name="Stein N."/>
        </authorList>
    </citation>
    <scope>NUCLEOTIDE SEQUENCE [LARGE SCALE GENOMIC DNA]</scope>
    <source>
        <strain evidence="4">cv. Morex</strain>
    </source>
</reference>
<organism evidence="3 4">
    <name type="scientific">Hordeum vulgare subsp. vulgare</name>
    <name type="common">Domesticated barley</name>
    <dbReference type="NCBI Taxonomy" id="112509"/>
    <lineage>
        <taxon>Eukaryota</taxon>
        <taxon>Viridiplantae</taxon>
        <taxon>Streptophyta</taxon>
        <taxon>Embryophyta</taxon>
        <taxon>Tracheophyta</taxon>
        <taxon>Spermatophyta</taxon>
        <taxon>Magnoliopsida</taxon>
        <taxon>Liliopsida</taxon>
        <taxon>Poales</taxon>
        <taxon>Poaceae</taxon>
        <taxon>BOP clade</taxon>
        <taxon>Pooideae</taxon>
        <taxon>Triticodae</taxon>
        <taxon>Triticeae</taxon>
        <taxon>Hordeinae</taxon>
        <taxon>Hordeum</taxon>
    </lineage>
</organism>
<gene>
    <name evidence="3" type="primary">LOC123404734</name>
</gene>
<protein>
    <recommendedName>
        <fullName evidence="2">KIB1-4 beta-propeller domain-containing protein</fullName>
    </recommendedName>
</protein>
<dbReference type="InterPro" id="IPR005174">
    <property type="entry name" value="KIB1-4_b-propeller"/>
</dbReference>
<dbReference type="Gramene" id="HORVU.MOREX.r2.6HG0504400.1">
    <property type="protein sequence ID" value="HORVU.MOREX.r2.6HG0504400.1.CDS.1"/>
    <property type="gene ID" value="HORVU.MOREX.r2.6HG0504400"/>
</dbReference>
<evidence type="ECO:0000259" key="2">
    <source>
        <dbReference type="Pfam" id="PF03478"/>
    </source>
</evidence>
<feature type="compositionally biased region" description="Acidic residues" evidence="1">
    <location>
        <begin position="28"/>
        <end position="51"/>
    </location>
</feature>
<keyword evidence="4" id="KW-1185">Reference proteome</keyword>
<proteinExistence type="predicted"/>
<feature type="region of interest" description="Disordered" evidence="1">
    <location>
        <begin position="1"/>
        <end position="95"/>
    </location>
</feature>
<reference evidence="3" key="3">
    <citation type="submission" date="2022-01" db="UniProtKB">
        <authorList>
            <consortium name="EnsemblPlants"/>
        </authorList>
    </citation>
    <scope>IDENTIFICATION</scope>
    <source>
        <strain evidence="3">subsp. vulgare</strain>
    </source>
</reference>
<feature type="domain" description="KIB1-4 beta-propeller" evidence="2">
    <location>
        <begin position="105"/>
        <end position="365"/>
    </location>
</feature>
<evidence type="ECO:0000313" key="4">
    <source>
        <dbReference type="Proteomes" id="UP000011116"/>
    </source>
</evidence>
<dbReference type="Proteomes" id="UP000011116">
    <property type="component" value="Chromosome 6H"/>
</dbReference>
<reference evidence="3" key="2">
    <citation type="submission" date="2020-10" db="EMBL/GenBank/DDBJ databases">
        <authorList>
            <person name="Scholz U."/>
            <person name="Mascher M."/>
            <person name="Fiebig A."/>
        </authorList>
    </citation>
    <scope>NUCLEOTIDE SEQUENCE [LARGE SCALE GENOMIC DNA]</scope>
    <source>
        <strain evidence="3">cv. Morex</strain>
    </source>
</reference>
<accession>A0A8I6Y6I7</accession>
<dbReference type="PANTHER" id="PTHR33127:SF101">
    <property type="entry name" value="DUF295 DOMAIN-CONTAINING PROTEIN"/>
    <property type="match status" value="1"/>
</dbReference>
<feature type="compositionally biased region" description="Acidic residues" evidence="1">
    <location>
        <begin position="61"/>
        <end position="70"/>
    </location>
</feature>
<evidence type="ECO:0000256" key="1">
    <source>
        <dbReference type="SAM" id="MobiDB-lite"/>
    </source>
</evidence>
<dbReference type="Pfam" id="PF03478">
    <property type="entry name" value="Beta-prop_KIB1-4"/>
    <property type="match status" value="1"/>
</dbReference>
<dbReference type="EnsemblPlants" id="HORVU.MOREX.r3.6HG0608370.1">
    <property type="protein sequence ID" value="HORVU.MOREX.r3.6HG0608370.1.CDS1"/>
    <property type="gene ID" value="HORVU.MOREX.r3.6HG0608370"/>
</dbReference>
<name>A0A8I6Y6I7_HORVV</name>
<feature type="region of interest" description="Disordered" evidence="1">
    <location>
        <begin position="374"/>
        <end position="394"/>
    </location>
</feature>
<dbReference type="AlphaFoldDB" id="A0A8I6Y6I7"/>
<dbReference type="Gramene" id="HORVU.MOREX.r3.6HG0608370.1">
    <property type="protein sequence ID" value="HORVU.MOREX.r3.6HG0608370.1.CDS1"/>
    <property type="gene ID" value="HORVU.MOREX.r3.6HG0608370"/>
</dbReference>